<evidence type="ECO:0008006" key="4">
    <source>
        <dbReference type="Google" id="ProtNLM"/>
    </source>
</evidence>
<comment type="caution">
    <text evidence="2">The sequence shown here is derived from an EMBL/GenBank/DDBJ whole genome shotgun (WGS) entry which is preliminary data.</text>
</comment>
<evidence type="ECO:0000313" key="3">
    <source>
        <dbReference type="Proteomes" id="UP001229421"/>
    </source>
</evidence>
<reference evidence="2" key="1">
    <citation type="journal article" date="2023" name="bioRxiv">
        <title>Improved chromosome-level genome assembly for marigold (Tagetes erecta).</title>
        <authorList>
            <person name="Jiang F."/>
            <person name="Yuan L."/>
            <person name="Wang S."/>
            <person name="Wang H."/>
            <person name="Xu D."/>
            <person name="Wang A."/>
            <person name="Fan W."/>
        </authorList>
    </citation>
    <scope>NUCLEOTIDE SEQUENCE</scope>
    <source>
        <strain evidence="2">WSJ</strain>
        <tissue evidence="2">Leaf</tissue>
    </source>
</reference>
<dbReference type="AlphaFoldDB" id="A0AAD8NPB6"/>
<sequence length="313" mass="35532">MTVKIKHKLHKTSHNMITTKPDRDATHVPPIVTISELEATLAMAGELGVVTEGHESFVQEIIDVASSGRSDGLACCWDNSVFLKNQVYSSPNYITVSGAWVGLNYEASWRSSTVRGAADFILARKLKSLKEDIRRWHNQKTLEESSITTEYENRVMLLESKAENVSLDPLEIEQCKNAKRFLLDLHNKKRLDLRQKAKLKWMVDGDENSTFFHGIINANKKRNRIHGITINVRWESDPIMVKREVFSIFKNKFAENLPIRPSLKNPNLRKLSSNETASLEEDFSDEEIKSAILSCGSNKAPGPDGFSFNFIRK</sequence>
<dbReference type="Proteomes" id="UP001229421">
    <property type="component" value="Unassembled WGS sequence"/>
</dbReference>
<dbReference type="EMBL" id="JAUHHV010000008">
    <property type="protein sequence ID" value="KAK1415653.1"/>
    <property type="molecule type" value="Genomic_DNA"/>
</dbReference>
<evidence type="ECO:0000256" key="1">
    <source>
        <dbReference type="SAM" id="MobiDB-lite"/>
    </source>
</evidence>
<protein>
    <recommendedName>
        <fullName evidence="4">RNA-directed DNA polymerase, eukaryota, reverse transcriptase zinc-binding domain protein</fullName>
    </recommendedName>
</protein>
<accession>A0AAD8NPB6</accession>
<proteinExistence type="predicted"/>
<evidence type="ECO:0000313" key="2">
    <source>
        <dbReference type="EMBL" id="KAK1415653.1"/>
    </source>
</evidence>
<feature type="compositionally biased region" description="Basic residues" evidence="1">
    <location>
        <begin position="1"/>
        <end position="13"/>
    </location>
</feature>
<feature type="region of interest" description="Disordered" evidence="1">
    <location>
        <begin position="1"/>
        <end position="24"/>
    </location>
</feature>
<organism evidence="2 3">
    <name type="scientific">Tagetes erecta</name>
    <name type="common">African marigold</name>
    <dbReference type="NCBI Taxonomy" id="13708"/>
    <lineage>
        <taxon>Eukaryota</taxon>
        <taxon>Viridiplantae</taxon>
        <taxon>Streptophyta</taxon>
        <taxon>Embryophyta</taxon>
        <taxon>Tracheophyta</taxon>
        <taxon>Spermatophyta</taxon>
        <taxon>Magnoliopsida</taxon>
        <taxon>eudicotyledons</taxon>
        <taxon>Gunneridae</taxon>
        <taxon>Pentapetalae</taxon>
        <taxon>asterids</taxon>
        <taxon>campanulids</taxon>
        <taxon>Asterales</taxon>
        <taxon>Asteraceae</taxon>
        <taxon>Asteroideae</taxon>
        <taxon>Heliantheae alliance</taxon>
        <taxon>Tageteae</taxon>
        <taxon>Tagetes</taxon>
    </lineage>
</organism>
<keyword evidence="3" id="KW-1185">Reference proteome</keyword>
<name>A0AAD8NPB6_TARER</name>
<gene>
    <name evidence="2" type="ORF">QVD17_31438</name>
</gene>